<dbReference type="PANTHER" id="PTHR12526">
    <property type="entry name" value="GLYCOSYLTRANSFERASE"/>
    <property type="match status" value="1"/>
</dbReference>
<dbReference type="Proteomes" id="UP000468531">
    <property type="component" value="Unassembled WGS sequence"/>
</dbReference>
<dbReference type="AlphaFoldDB" id="A0A6P1B7R3"/>
<dbReference type="Pfam" id="PF00534">
    <property type="entry name" value="Glycos_transf_1"/>
    <property type="match status" value="1"/>
</dbReference>
<proteinExistence type="predicted"/>
<feature type="compositionally biased region" description="Basic and acidic residues" evidence="1">
    <location>
        <begin position="10"/>
        <end position="26"/>
    </location>
</feature>
<keyword evidence="4" id="KW-1185">Reference proteome</keyword>
<evidence type="ECO:0000256" key="1">
    <source>
        <dbReference type="SAM" id="MobiDB-lite"/>
    </source>
</evidence>
<dbReference type="SUPFAM" id="SSF53756">
    <property type="entry name" value="UDP-Glycosyltransferase/glycogen phosphorylase"/>
    <property type="match status" value="1"/>
</dbReference>
<evidence type="ECO:0000313" key="4">
    <source>
        <dbReference type="Proteomes" id="UP000468531"/>
    </source>
</evidence>
<sequence length="437" mass="47702">MSSNLTTRNSVHEHALRDKHARKNEGDDSTPSTGEESVLHYAPSPELSTELREASTASGDRPNASRPKLRVVLVQTQAENAGAQEISRLLGAGLTARGYDVANLFFFRKSDSFDEPPNTFYCAPSRPGNPVALLRMLWTLASHLRTIRPDAVLTFQHFGNVIGGGVSRLVSRAPVIANQVSSALSMSMPVRAADIIMGSTGFFQCITLNSRDMEREYARYPAPYRSRMKHVPHGFDDKSHSLPKDVARQQFKLPPDRTLLGCAARLHPHKRLDAAIRLLAADPSWHLALAGQGADEERLRALANELDVSDRLHFIGEIPPRQMADFLACLDVFVFPTQAETFGLAAVEAASAGIPCVVNDLPVLREVLSYQGQPAAVFVDASNEAAFSAAVSKVLTDRLLSEQLRQSAVGLKSRYSLDAMIEEYVRILGNAVGADAH</sequence>
<feature type="domain" description="Glycosyl transferase family 1" evidence="2">
    <location>
        <begin position="245"/>
        <end position="408"/>
    </location>
</feature>
<feature type="region of interest" description="Disordered" evidence="1">
    <location>
        <begin position="1"/>
        <end position="68"/>
    </location>
</feature>
<name>A0A6P1B7R3_9BRAD</name>
<dbReference type="Gene3D" id="3.40.50.2000">
    <property type="entry name" value="Glycogen Phosphorylase B"/>
    <property type="match status" value="2"/>
</dbReference>
<evidence type="ECO:0000259" key="2">
    <source>
        <dbReference type="Pfam" id="PF00534"/>
    </source>
</evidence>
<accession>A0A6P1B7R3</accession>
<keyword evidence="3" id="KW-0808">Transferase</keyword>
<organism evidence="3 4">
    <name type="scientific">Bradyrhizobium uaiense</name>
    <dbReference type="NCBI Taxonomy" id="2594946"/>
    <lineage>
        <taxon>Bacteria</taxon>
        <taxon>Pseudomonadati</taxon>
        <taxon>Pseudomonadota</taxon>
        <taxon>Alphaproteobacteria</taxon>
        <taxon>Hyphomicrobiales</taxon>
        <taxon>Nitrobacteraceae</taxon>
        <taxon>Bradyrhizobium</taxon>
    </lineage>
</organism>
<dbReference type="PANTHER" id="PTHR12526:SF634">
    <property type="entry name" value="BLL3361 PROTEIN"/>
    <property type="match status" value="1"/>
</dbReference>
<protein>
    <submittedName>
        <fullName evidence="3">Glycosyltransferase family 4 protein</fullName>
    </submittedName>
</protein>
<evidence type="ECO:0000313" key="3">
    <source>
        <dbReference type="EMBL" id="NEU94463.1"/>
    </source>
</evidence>
<comment type="caution">
    <text evidence="3">The sequence shown here is derived from an EMBL/GenBank/DDBJ whole genome shotgun (WGS) entry which is preliminary data.</text>
</comment>
<dbReference type="GO" id="GO:0016757">
    <property type="term" value="F:glycosyltransferase activity"/>
    <property type="evidence" value="ECO:0007669"/>
    <property type="project" value="InterPro"/>
</dbReference>
<dbReference type="CDD" id="cd03801">
    <property type="entry name" value="GT4_PimA-like"/>
    <property type="match status" value="1"/>
</dbReference>
<dbReference type="EMBL" id="VKHP01000002">
    <property type="protein sequence ID" value="NEU94463.1"/>
    <property type="molecule type" value="Genomic_DNA"/>
</dbReference>
<gene>
    <name evidence="3" type="ORF">FNJ47_01120</name>
</gene>
<reference evidence="3 4" key="1">
    <citation type="journal article" date="2020" name="Arch. Microbiol.">
        <title>Bradyrhizobium uaiense sp. nov., a new highly efficient cowpea symbiont.</title>
        <authorList>
            <person name="Cabral Michel D."/>
            <person name="Azarias Guimaraes A."/>
            <person name="Martins da Costa E."/>
            <person name="Soares de Carvalho T."/>
            <person name="Balsanelli E."/>
            <person name="Willems A."/>
            <person name="Maltempi de Souza E."/>
            <person name="de Souza Moreira F.M."/>
        </authorList>
    </citation>
    <scope>NUCLEOTIDE SEQUENCE [LARGE SCALE GENOMIC DNA]</scope>
    <source>
        <strain evidence="3 4">UFLA 03-164</strain>
    </source>
</reference>
<dbReference type="InterPro" id="IPR001296">
    <property type="entry name" value="Glyco_trans_1"/>
</dbReference>